<accession>A0ABR1HTV7</accession>
<dbReference type="EMBL" id="JAZAVJ010000005">
    <property type="protein sequence ID" value="KAK7424262.1"/>
    <property type="molecule type" value="Genomic_DNA"/>
</dbReference>
<dbReference type="Proteomes" id="UP001498476">
    <property type="component" value="Unassembled WGS sequence"/>
</dbReference>
<evidence type="ECO:0000256" key="1">
    <source>
        <dbReference type="SAM" id="MobiDB-lite"/>
    </source>
</evidence>
<name>A0ABR1HTV7_9HYPO</name>
<comment type="caution">
    <text evidence="2">The sequence shown here is derived from an EMBL/GenBank/DDBJ whole genome shotgun (WGS) entry which is preliminary data.</text>
</comment>
<keyword evidence="3" id="KW-1185">Reference proteome</keyword>
<feature type="compositionally biased region" description="Polar residues" evidence="1">
    <location>
        <begin position="1"/>
        <end position="12"/>
    </location>
</feature>
<proteinExistence type="predicted"/>
<protein>
    <submittedName>
        <fullName evidence="2">Uncharacterized protein</fullName>
    </submittedName>
</protein>
<feature type="region of interest" description="Disordered" evidence="1">
    <location>
        <begin position="1"/>
        <end position="20"/>
    </location>
</feature>
<reference evidence="2 3" key="1">
    <citation type="journal article" date="2025" name="Microbiol. Resour. Announc.">
        <title>Draft genome sequences for Neonectria magnoliae and Neonectria punicea, canker pathogens of Liriodendron tulipifera and Acer saccharum in West Virginia.</title>
        <authorList>
            <person name="Petronek H.M."/>
            <person name="Kasson M.T."/>
            <person name="Metheny A.M."/>
            <person name="Stauder C.M."/>
            <person name="Lovett B."/>
            <person name="Lynch S.C."/>
            <person name="Garnas J.R."/>
            <person name="Kasson L.R."/>
            <person name="Stajich J.E."/>
        </authorList>
    </citation>
    <scope>NUCLEOTIDE SEQUENCE [LARGE SCALE GENOMIC DNA]</scope>
    <source>
        <strain evidence="2 3">NRRL 64653</strain>
    </source>
</reference>
<organism evidence="2 3">
    <name type="scientific">Neonectria punicea</name>
    <dbReference type="NCBI Taxonomy" id="979145"/>
    <lineage>
        <taxon>Eukaryota</taxon>
        <taxon>Fungi</taxon>
        <taxon>Dikarya</taxon>
        <taxon>Ascomycota</taxon>
        <taxon>Pezizomycotina</taxon>
        <taxon>Sordariomycetes</taxon>
        <taxon>Hypocreomycetidae</taxon>
        <taxon>Hypocreales</taxon>
        <taxon>Nectriaceae</taxon>
        <taxon>Neonectria</taxon>
    </lineage>
</organism>
<evidence type="ECO:0000313" key="3">
    <source>
        <dbReference type="Proteomes" id="UP001498476"/>
    </source>
</evidence>
<sequence>MNDQATSTNSPRDGSPSIDVTRDIALKDTGSKMVVTMADCCGKNANNLNLPDDILTGIRVLSYDHAIKVAIKFKTHREKGFYKDLATSAVCPTPTCPSATSHTHRGHARLVDGVVQLGTERGAPAPGYHVVKPGRDERIVTLCLQNLVKLWSCERNPTAFDFLYAQYETYHA</sequence>
<gene>
    <name evidence="2" type="ORF">QQX98_000530</name>
</gene>
<evidence type="ECO:0000313" key="2">
    <source>
        <dbReference type="EMBL" id="KAK7424262.1"/>
    </source>
</evidence>